<dbReference type="Proteomes" id="UP001054945">
    <property type="component" value="Unassembled WGS sequence"/>
</dbReference>
<dbReference type="EMBL" id="BPLR01015844">
    <property type="protein sequence ID" value="GIY79070.1"/>
    <property type="molecule type" value="Genomic_DNA"/>
</dbReference>
<dbReference type="AlphaFoldDB" id="A0AAV4WAG6"/>
<feature type="region of interest" description="Disordered" evidence="1">
    <location>
        <begin position="1"/>
        <end position="30"/>
    </location>
</feature>
<sequence>MFLNEQRGRERADDKRNHLRTEMTPGTSWRSRGLPLVRLPVACCATPLWRDAANDFPVKRLMSHIDSNRNKAWASGLKKKHGVCAGCGPSQQVPTLTGEQPPTASDIFTT</sequence>
<comment type="caution">
    <text evidence="2">The sequence shown here is derived from an EMBL/GenBank/DDBJ whole genome shotgun (WGS) entry which is preliminary data.</text>
</comment>
<organism evidence="2 3">
    <name type="scientific">Caerostris extrusa</name>
    <name type="common">Bark spider</name>
    <name type="synonym">Caerostris bankana</name>
    <dbReference type="NCBI Taxonomy" id="172846"/>
    <lineage>
        <taxon>Eukaryota</taxon>
        <taxon>Metazoa</taxon>
        <taxon>Ecdysozoa</taxon>
        <taxon>Arthropoda</taxon>
        <taxon>Chelicerata</taxon>
        <taxon>Arachnida</taxon>
        <taxon>Araneae</taxon>
        <taxon>Araneomorphae</taxon>
        <taxon>Entelegynae</taxon>
        <taxon>Araneoidea</taxon>
        <taxon>Araneidae</taxon>
        <taxon>Caerostris</taxon>
    </lineage>
</organism>
<evidence type="ECO:0000256" key="1">
    <source>
        <dbReference type="SAM" id="MobiDB-lite"/>
    </source>
</evidence>
<feature type="compositionally biased region" description="Basic and acidic residues" evidence="1">
    <location>
        <begin position="1"/>
        <end position="21"/>
    </location>
</feature>
<reference evidence="2 3" key="1">
    <citation type="submission" date="2021-06" db="EMBL/GenBank/DDBJ databases">
        <title>Caerostris extrusa draft genome.</title>
        <authorList>
            <person name="Kono N."/>
            <person name="Arakawa K."/>
        </authorList>
    </citation>
    <scope>NUCLEOTIDE SEQUENCE [LARGE SCALE GENOMIC DNA]</scope>
</reference>
<evidence type="ECO:0000313" key="3">
    <source>
        <dbReference type="Proteomes" id="UP001054945"/>
    </source>
</evidence>
<keyword evidence="3" id="KW-1185">Reference proteome</keyword>
<protein>
    <submittedName>
        <fullName evidence="2">Uncharacterized protein</fullName>
    </submittedName>
</protein>
<name>A0AAV4WAG6_CAEEX</name>
<accession>A0AAV4WAG6</accession>
<gene>
    <name evidence="2" type="ORF">CEXT_388461</name>
</gene>
<feature type="region of interest" description="Disordered" evidence="1">
    <location>
        <begin position="90"/>
        <end position="110"/>
    </location>
</feature>
<proteinExistence type="predicted"/>
<evidence type="ECO:0000313" key="2">
    <source>
        <dbReference type="EMBL" id="GIY79070.1"/>
    </source>
</evidence>